<sequence length="51" mass="4892">GSNSGESGASSRLRKASASSNSRKLLSSNGVSIGEVGETIGSSDGVGLPLA</sequence>
<feature type="non-terminal residue" evidence="2">
    <location>
        <position position="1"/>
    </location>
</feature>
<name>A0A699XV04_TANCI</name>
<feature type="non-terminal residue" evidence="2">
    <location>
        <position position="51"/>
    </location>
</feature>
<proteinExistence type="predicted"/>
<reference evidence="2" key="1">
    <citation type="journal article" date="2019" name="Sci. Rep.">
        <title>Draft genome of Tanacetum cinerariifolium, the natural source of mosquito coil.</title>
        <authorList>
            <person name="Yamashiro T."/>
            <person name="Shiraishi A."/>
            <person name="Satake H."/>
            <person name="Nakayama K."/>
        </authorList>
    </citation>
    <scope>NUCLEOTIDE SEQUENCE</scope>
</reference>
<gene>
    <name evidence="2" type="ORF">Tci_935668</name>
</gene>
<dbReference type="EMBL" id="BKCJ011990911">
    <property type="protein sequence ID" value="GFD63699.1"/>
    <property type="molecule type" value="Genomic_DNA"/>
</dbReference>
<organism evidence="2">
    <name type="scientific">Tanacetum cinerariifolium</name>
    <name type="common">Dalmatian daisy</name>
    <name type="synonym">Chrysanthemum cinerariifolium</name>
    <dbReference type="NCBI Taxonomy" id="118510"/>
    <lineage>
        <taxon>Eukaryota</taxon>
        <taxon>Viridiplantae</taxon>
        <taxon>Streptophyta</taxon>
        <taxon>Embryophyta</taxon>
        <taxon>Tracheophyta</taxon>
        <taxon>Spermatophyta</taxon>
        <taxon>Magnoliopsida</taxon>
        <taxon>eudicotyledons</taxon>
        <taxon>Gunneridae</taxon>
        <taxon>Pentapetalae</taxon>
        <taxon>asterids</taxon>
        <taxon>campanulids</taxon>
        <taxon>Asterales</taxon>
        <taxon>Asteraceae</taxon>
        <taxon>Asteroideae</taxon>
        <taxon>Anthemideae</taxon>
        <taxon>Anthemidinae</taxon>
        <taxon>Tanacetum</taxon>
    </lineage>
</organism>
<dbReference type="AlphaFoldDB" id="A0A699XV04"/>
<protein>
    <submittedName>
        <fullName evidence="2">Uncharacterized protein</fullName>
    </submittedName>
</protein>
<evidence type="ECO:0000313" key="2">
    <source>
        <dbReference type="EMBL" id="GFD63699.1"/>
    </source>
</evidence>
<feature type="compositionally biased region" description="Low complexity" evidence="1">
    <location>
        <begin position="7"/>
        <end position="30"/>
    </location>
</feature>
<feature type="region of interest" description="Disordered" evidence="1">
    <location>
        <begin position="1"/>
        <end position="51"/>
    </location>
</feature>
<accession>A0A699XV04</accession>
<comment type="caution">
    <text evidence="2">The sequence shown here is derived from an EMBL/GenBank/DDBJ whole genome shotgun (WGS) entry which is preliminary data.</text>
</comment>
<evidence type="ECO:0000256" key="1">
    <source>
        <dbReference type="SAM" id="MobiDB-lite"/>
    </source>
</evidence>